<sequence length="25" mass="3331">MFILWQYLRLFIFFNMINRFFLLPF</sequence>
<protein>
    <submittedName>
        <fullName evidence="1">Uncharacterized protein</fullName>
    </submittedName>
</protein>
<dbReference type="Proteomes" id="UP000234166">
    <property type="component" value="Unassembled WGS sequence"/>
</dbReference>
<organism evidence="1 3">
    <name type="scientific">Xanthomonas campestris pv. phaseoli</name>
    <dbReference type="NCBI Taxonomy" id="317013"/>
    <lineage>
        <taxon>Bacteria</taxon>
        <taxon>Pseudomonadati</taxon>
        <taxon>Pseudomonadota</taxon>
        <taxon>Gammaproteobacteria</taxon>
        <taxon>Lysobacterales</taxon>
        <taxon>Lysobacteraceae</taxon>
        <taxon>Xanthomonas</taxon>
    </lineage>
</organism>
<evidence type="ECO:0000313" key="4">
    <source>
        <dbReference type="Proteomes" id="UP000234181"/>
    </source>
</evidence>
<proteinExistence type="predicted"/>
<dbReference type="Proteomes" id="UP000234181">
    <property type="component" value="Unassembled WGS sequence"/>
</dbReference>
<dbReference type="EMBL" id="OCYS01000002">
    <property type="protein sequence ID" value="SON76409.1"/>
    <property type="molecule type" value="Genomic_DNA"/>
</dbReference>
<comment type="caution">
    <text evidence="1">The sequence shown here is derived from an EMBL/GenBank/DDBJ whole genome shotgun (WGS) entry which is preliminary data.</text>
</comment>
<keyword evidence="4" id="KW-1185">Reference proteome</keyword>
<evidence type="ECO:0000313" key="3">
    <source>
        <dbReference type="Proteomes" id="UP000234166"/>
    </source>
</evidence>
<dbReference type="EMBL" id="OCYT01000117">
    <property type="protein sequence ID" value="SON84868.1"/>
    <property type="molecule type" value="Genomic_DNA"/>
</dbReference>
<evidence type="ECO:0000313" key="1">
    <source>
        <dbReference type="EMBL" id="SON76409.1"/>
    </source>
</evidence>
<evidence type="ECO:0000313" key="2">
    <source>
        <dbReference type="EMBL" id="SON84868.1"/>
    </source>
</evidence>
<dbReference type="AlphaFoldDB" id="A0AB38DTU1"/>
<accession>A0AB38DTU1</accession>
<name>A0AB38DTU1_XANCH</name>
<gene>
    <name evidence="2" type="ORF">XAP6984_60004</name>
    <name evidence="1" type="ORF">XAP7430_100005</name>
</gene>
<reference evidence="3 4" key="1">
    <citation type="submission" date="2017-10" db="EMBL/GenBank/DDBJ databases">
        <authorList>
            <person name="Regsiter A."/>
            <person name="William W."/>
        </authorList>
    </citation>
    <scope>NUCLEOTIDE SEQUENCE [LARGE SCALE GENOMIC DNA]</scope>
    <source>
        <strain evidence="2 4">CFBP6984</strain>
        <strain evidence="1 3">CFBP7430</strain>
    </source>
</reference>